<evidence type="ECO:0000313" key="2">
    <source>
        <dbReference type="Proteomes" id="UP000281594"/>
    </source>
</evidence>
<evidence type="ECO:0000313" key="1">
    <source>
        <dbReference type="EMBL" id="RLV74081.1"/>
    </source>
</evidence>
<proteinExistence type="predicted"/>
<gene>
    <name evidence="1" type="ORF">D3C57_132685</name>
</gene>
<accession>A0A3L8R370</accession>
<name>A0A3L8R370_STRRN</name>
<dbReference type="EMBL" id="QYCY01000002">
    <property type="protein sequence ID" value="RLV74081.1"/>
    <property type="molecule type" value="Genomic_DNA"/>
</dbReference>
<reference evidence="1 2" key="1">
    <citation type="journal article" date="2018" name="J. Biol. Chem.">
        <title>Discovery of the actinoplanic acid pathway in Streptomyces rapamycinicus reveals a genetically conserved synergism with rapamycin.</title>
        <authorList>
            <person name="Mrak P."/>
            <person name="Krastel P."/>
            <person name="Pivk Lukancic P."/>
            <person name="Tao J."/>
            <person name="Pistorius D."/>
            <person name="Moore C.M."/>
        </authorList>
    </citation>
    <scope>NUCLEOTIDE SEQUENCE [LARGE SCALE GENOMIC DNA]</scope>
    <source>
        <strain evidence="1 2">NRRL 5491</strain>
    </source>
</reference>
<dbReference type="RefSeq" id="WP_167525889.1">
    <property type="nucleotide sequence ID" value="NC_022785.1"/>
</dbReference>
<dbReference type="AlphaFoldDB" id="A0A3L8R370"/>
<protein>
    <submittedName>
        <fullName evidence="1">Uncharacterized protein</fullName>
    </submittedName>
</protein>
<comment type="caution">
    <text evidence="1">The sequence shown here is derived from an EMBL/GenBank/DDBJ whole genome shotgun (WGS) entry which is preliminary data.</text>
</comment>
<dbReference type="Proteomes" id="UP000281594">
    <property type="component" value="Unassembled WGS sequence"/>
</dbReference>
<sequence length="47" mass="5091">MRHHRHSSTVRAGLLAFRAARLGLLLAAVPTLLVLVVWLCFASTPAP</sequence>
<organism evidence="1 2">
    <name type="scientific">Streptomyces rapamycinicus (strain ATCC 29253 / DSM 41530 / NRRL 5491 / AYB-994)</name>
    <name type="common">Streptomyces hygroscopicus (strain ATCC 29253)</name>
    <dbReference type="NCBI Taxonomy" id="1343740"/>
    <lineage>
        <taxon>Bacteria</taxon>
        <taxon>Bacillati</taxon>
        <taxon>Actinomycetota</taxon>
        <taxon>Actinomycetes</taxon>
        <taxon>Kitasatosporales</taxon>
        <taxon>Streptomycetaceae</taxon>
        <taxon>Streptomyces</taxon>
        <taxon>Streptomyces violaceusniger group</taxon>
    </lineage>
</organism>